<gene>
    <name evidence="4" type="ORF">CRIB_2005</name>
</gene>
<dbReference type="GeneID" id="82206030"/>
<keyword evidence="5" id="KW-1185">Reference proteome</keyword>
<accession>A0A1V1I318</accession>
<keyword evidence="3" id="KW-1133">Transmembrane helix</keyword>
<dbReference type="AlphaFoldDB" id="A0A1V1I318"/>
<feature type="transmembrane region" description="Helical" evidence="3">
    <location>
        <begin position="35"/>
        <end position="59"/>
    </location>
</feature>
<proteinExistence type="predicted"/>
<evidence type="ECO:0000256" key="2">
    <source>
        <dbReference type="SAM" id="MobiDB-lite"/>
    </source>
</evidence>
<evidence type="ECO:0000256" key="1">
    <source>
        <dbReference type="SAM" id="Coils"/>
    </source>
</evidence>
<organism evidence="4 5">
    <name type="scientific">Romboutsia ilealis</name>
    <dbReference type="NCBI Taxonomy" id="1115758"/>
    <lineage>
        <taxon>Bacteria</taxon>
        <taxon>Bacillati</taxon>
        <taxon>Bacillota</taxon>
        <taxon>Clostridia</taxon>
        <taxon>Peptostreptococcales</taxon>
        <taxon>Peptostreptococcaceae</taxon>
        <taxon>Romboutsia</taxon>
    </lineage>
</organism>
<keyword evidence="1" id="KW-0175">Coiled coil</keyword>
<evidence type="ECO:0000256" key="3">
    <source>
        <dbReference type="SAM" id="Phobius"/>
    </source>
</evidence>
<keyword evidence="3" id="KW-0812">Transmembrane</keyword>
<feature type="region of interest" description="Disordered" evidence="2">
    <location>
        <begin position="1"/>
        <end position="29"/>
    </location>
</feature>
<protein>
    <submittedName>
        <fullName evidence="4">Septum formation initiator</fullName>
    </submittedName>
</protein>
<feature type="compositionally biased region" description="Basic and acidic residues" evidence="2">
    <location>
        <begin position="7"/>
        <end position="18"/>
    </location>
</feature>
<evidence type="ECO:0000313" key="5">
    <source>
        <dbReference type="Proteomes" id="UP000245622"/>
    </source>
</evidence>
<dbReference type="EMBL" id="LN555523">
    <property type="protein sequence ID" value="CED94610.1"/>
    <property type="molecule type" value="Genomic_DNA"/>
</dbReference>
<name>A0A1V1I318_9FIRM</name>
<feature type="compositionally biased region" description="Basic residues" evidence="2">
    <location>
        <begin position="19"/>
        <end position="29"/>
    </location>
</feature>
<dbReference type="KEGG" id="ril:CRIB_2005"/>
<evidence type="ECO:0000313" key="4">
    <source>
        <dbReference type="EMBL" id="CED94610.1"/>
    </source>
</evidence>
<dbReference type="RefSeq" id="WP_180702114.1">
    <property type="nucleotide sequence ID" value="NZ_CAOWGD010000001.1"/>
</dbReference>
<sequence>MKKKIKNDKVKNINEYKKEKKNKHKKRQGRKIKKVIRRFGLFLVCFLMIIINICGHSIIGNLKYDIHYLKKELKQEEIRLEELKAKVETNTSIREIEERAKEELNMDYPKQNQIRYIEVDS</sequence>
<dbReference type="Proteomes" id="UP000245622">
    <property type="component" value="Chromosome 1"/>
</dbReference>
<reference evidence="4 5" key="1">
    <citation type="submission" date="2014-04" db="EMBL/GenBank/DDBJ databases">
        <authorList>
            <person name="Hornung B.V."/>
        </authorList>
    </citation>
    <scope>NUCLEOTIDE SEQUENCE [LARGE SCALE GENOMIC DNA]</scope>
    <source>
        <strain evidence="4 5">CRIB</strain>
    </source>
</reference>
<keyword evidence="3" id="KW-0472">Membrane</keyword>
<feature type="coiled-coil region" evidence="1">
    <location>
        <begin position="66"/>
        <end position="93"/>
    </location>
</feature>